<sequence>MKKYIFPVIFISIASASGAQRYIEIAFKPGVSIPSLSSASSGNPLSTGYRSQPYQDAALHAEYHLRNDFSIQPQLEYCIQGGKKNGLQAFTVPGEIAAQFPPGEAPAYLYADYKSETKLAYFLLPVLLKYHLNPKKKWDVYVAAGPFASYLLGAINKTSGSSIIYLDKDKTQPLSMESRPFDSETHIVNDLHRFNIGMSGHVGLGYKIISGCIFLEAGGNYGLILIQKNSANGRNRTGAAVVSLGYQYEL</sequence>
<proteinExistence type="predicted"/>
<dbReference type="Pfam" id="PF13568">
    <property type="entry name" value="OMP_b-brl_2"/>
    <property type="match status" value="1"/>
</dbReference>
<protein>
    <submittedName>
        <fullName evidence="2">PorT family protein</fullName>
    </submittedName>
</protein>
<evidence type="ECO:0000313" key="3">
    <source>
        <dbReference type="Proteomes" id="UP001199816"/>
    </source>
</evidence>
<evidence type="ECO:0000259" key="1">
    <source>
        <dbReference type="Pfam" id="PF13568"/>
    </source>
</evidence>
<name>A0ABS8PM08_9BACT</name>
<feature type="domain" description="Outer membrane protein beta-barrel" evidence="1">
    <location>
        <begin position="20"/>
        <end position="224"/>
    </location>
</feature>
<reference evidence="2 3" key="1">
    <citation type="submission" date="2021-11" db="EMBL/GenBank/DDBJ databases">
        <title>Genomic of Niabella pedocola.</title>
        <authorList>
            <person name="Wu T."/>
        </authorList>
    </citation>
    <scope>NUCLEOTIDE SEQUENCE [LARGE SCALE GENOMIC DNA]</scope>
    <source>
        <strain evidence="2 3">JCM 31011</strain>
    </source>
</reference>
<dbReference type="EMBL" id="JAJNEC010000004">
    <property type="protein sequence ID" value="MCD2422129.1"/>
    <property type="molecule type" value="Genomic_DNA"/>
</dbReference>
<dbReference type="Proteomes" id="UP001199816">
    <property type="component" value="Unassembled WGS sequence"/>
</dbReference>
<keyword evidence="3" id="KW-1185">Reference proteome</keyword>
<organism evidence="2 3">
    <name type="scientific">Niabella pedocola</name>
    <dbReference type="NCBI Taxonomy" id="1752077"/>
    <lineage>
        <taxon>Bacteria</taxon>
        <taxon>Pseudomonadati</taxon>
        <taxon>Bacteroidota</taxon>
        <taxon>Chitinophagia</taxon>
        <taxon>Chitinophagales</taxon>
        <taxon>Chitinophagaceae</taxon>
        <taxon>Niabella</taxon>
    </lineage>
</organism>
<dbReference type="RefSeq" id="WP_231003032.1">
    <property type="nucleotide sequence ID" value="NZ_JAJNEC010000004.1"/>
</dbReference>
<comment type="caution">
    <text evidence="2">The sequence shown here is derived from an EMBL/GenBank/DDBJ whole genome shotgun (WGS) entry which is preliminary data.</text>
</comment>
<gene>
    <name evidence="2" type="ORF">LQ567_05100</name>
</gene>
<dbReference type="InterPro" id="IPR025665">
    <property type="entry name" value="Beta-barrel_OMP_2"/>
</dbReference>
<evidence type="ECO:0000313" key="2">
    <source>
        <dbReference type="EMBL" id="MCD2422129.1"/>
    </source>
</evidence>
<accession>A0ABS8PM08</accession>